<feature type="non-terminal residue" evidence="1">
    <location>
        <position position="30"/>
    </location>
</feature>
<sequence length="30" mass="3555">CSYLNLDLRRIALFKKKKPVYLASTYCSPY</sequence>
<dbReference type="AlphaFoldDB" id="A0A6J4VQQ2"/>
<feature type="non-terminal residue" evidence="1">
    <location>
        <position position="1"/>
    </location>
</feature>
<dbReference type="EMBL" id="CADCWO010000174">
    <property type="protein sequence ID" value="CAA9582321.1"/>
    <property type="molecule type" value="Genomic_DNA"/>
</dbReference>
<evidence type="ECO:0000313" key="1">
    <source>
        <dbReference type="EMBL" id="CAA9582321.1"/>
    </source>
</evidence>
<organism evidence="1">
    <name type="scientific">uncultured Synechococcales cyanobacterium</name>
    <dbReference type="NCBI Taxonomy" id="1936017"/>
    <lineage>
        <taxon>Bacteria</taxon>
        <taxon>Bacillati</taxon>
        <taxon>Cyanobacteriota</taxon>
        <taxon>Cyanophyceae</taxon>
        <taxon>Synechococcales</taxon>
        <taxon>environmental samples</taxon>
    </lineage>
</organism>
<reference evidence="1" key="1">
    <citation type="submission" date="2020-02" db="EMBL/GenBank/DDBJ databases">
        <authorList>
            <person name="Meier V. D."/>
        </authorList>
    </citation>
    <scope>NUCLEOTIDE SEQUENCE</scope>
    <source>
        <strain evidence="1">AVDCRST_MAG81</strain>
    </source>
</reference>
<name>A0A6J4VQQ2_9CYAN</name>
<protein>
    <submittedName>
        <fullName evidence="1">Uncharacterized protein</fullName>
    </submittedName>
</protein>
<gene>
    <name evidence="1" type="ORF">AVDCRST_MAG81-3205</name>
</gene>
<accession>A0A6J4VQQ2</accession>
<proteinExistence type="predicted"/>